<reference evidence="2 3" key="1">
    <citation type="submission" date="2015-04" db="EMBL/GenBank/DDBJ databases">
        <title>Complete Sequence for the Genome of the Thioalkalivibrio versutus D301.</title>
        <authorList>
            <person name="Mu T."/>
            <person name="Zhou J."/>
            <person name="Xu X."/>
        </authorList>
    </citation>
    <scope>NUCLEOTIDE SEQUENCE [LARGE SCALE GENOMIC DNA]</scope>
    <source>
        <strain evidence="2 3">D301</strain>
    </source>
</reference>
<dbReference type="KEGG" id="tvr:TVD_11010"/>
<proteinExistence type="predicted"/>
<keyword evidence="3" id="KW-1185">Reference proteome</keyword>
<dbReference type="InterPro" id="IPR013976">
    <property type="entry name" value="HDOD"/>
</dbReference>
<dbReference type="AlphaFoldDB" id="A0A0G3G8H5"/>
<dbReference type="PROSITE" id="PS51833">
    <property type="entry name" value="HDOD"/>
    <property type="match status" value="1"/>
</dbReference>
<evidence type="ECO:0000259" key="1">
    <source>
        <dbReference type="PROSITE" id="PS51833"/>
    </source>
</evidence>
<dbReference type="Pfam" id="PF08668">
    <property type="entry name" value="HDOD"/>
    <property type="match status" value="1"/>
</dbReference>
<dbReference type="STRING" id="106634.TVD_11010"/>
<evidence type="ECO:0000313" key="3">
    <source>
        <dbReference type="Proteomes" id="UP000064201"/>
    </source>
</evidence>
<name>A0A0G3G8H5_9GAMM</name>
<dbReference type="SUPFAM" id="SSF109604">
    <property type="entry name" value="HD-domain/PDEase-like"/>
    <property type="match status" value="1"/>
</dbReference>
<organism evidence="2 3">
    <name type="scientific">Thioalkalivibrio versutus</name>
    <dbReference type="NCBI Taxonomy" id="106634"/>
    <lineage>
        <taxon>Bacteria</taxon>
        <taxon>Pseudomonadati</taxon>
        <taxon>Pseudomonadota</taxon>
        <taxon>Gammaproteobacteria</taxon>
        <taxon>Chromatiales</taxon>
        <taxon>Ectothiorhodospiraceae</taxon>
        <taxon>Thioalkalivibrio</taxon>
    </lineage>
</organism>
<evidence type="ECO:0000313" key="2">
    <source>
        <dbReference type="EMBL" id="AKJ95847.1"/>
    </source>
</evidence>
<gene>
    <name evidence="2" type="ORF">TVD_11010</name>
</gene>
<keyword evidence="2" id="KW-0808">Transferase</keyword>
<dbReference type="Proteomes" id="UP000064201">
    <property type="component" value="Chromosome"/>
</dbReference>
<protein>
    <submittedName>
        <fullName evidence="2">Histidine kinase</fullName>
    </submittedName>
</protein>
<dbReference type="EMBL" id="CP011367">
    <property type="protein sequence ID" value="AKJ95847.1"/>
    <property type="molecule type" value="Genomic_DNA"/>
</dbReference>
<dbReference type="PANTHER" id="PTHR33525:SF3">
    <property type="entry name" value="RIBONUCLEASE Y"/>
    <property type="match status" value="1"/>
</dbReference>
<dbReference type="GO" id="GO:0016301">
    <property type="term" value="F:kinase activity"/>
    <property type="evidence" value="ECO:0007669"/>
    <property type="project" value="UniProtKB-KW"/>
</dbReference>
<keyword evidence="2" id="KW-0418">Kinase</keyword>
<dbReference type="InterPro" id="IPR052340">
    <property type="entry name" value="RNase_Y/CdgJ"/>
</dbReference>
<dbReference type="OrthoDB" id="598113at2"/>
<dbReference type="PANTHER" id="PTHR33525">
    <property type="match status" value="1"/>
</dbReference>
<dbReference type="RefSeq" id="WP_018938403.1">
    <property type="nucleotide sequence ID" value="NZ_CP011367.1"/>
</dbReference>
<feature type="domain" description="HDOD" evidence="1">
    <location>
        <begin position="147"/>
        <end position="333"/>
    </location>
</feature>
<sequence length="403" mass="44444">MDSTSIDALLQDLDLTSSLSEQARSELASACLARELDAGRRLRPQEVEDRYLFLVRGQLVRVSGGNPARITLESTDPDSPLQMFDQNIGQQDFLITEKTCQLLEIPTAALKKAHSASLVVHDTDLDDTEGAFFGELYDLITSNRLELPTMPEIALRIQELTNDPDADLDKLTEVIQRDGTIAGALLHATNSPLFRAAKQIQSVRDAVNRLGFRNTRMLAMNMALRQAFKAKHASTRDAMESSWKHGALQSAYSYLIADSLKQLDRERALLAGLVAGIGAVPIIQFVELREDHPDRERVQSLVRRLSNLAGVLVINYWDLGGDLVTVAEHAGDWGYRASEPDYASIALVAEWATRRAEGEAVPEATDVAAFEVLGITPPPPGEPITFLEERAEDLAELRAMFNV</sequence>
<dbReference type="Gene3D" id="1.10.3210.10">
    <property type="entry name" value="Hypothetical protein af1432"/>
    <property type="match status" value="1"/>
</dbReference>
<dbReference type="PATRIC" id="fig|106634.4.peg.2243"/>
<accession>A0A0G3G8H5</accession>